<name>A0A483CLW3_9EURY</name>
<reference evidence="1 2" key="1">
    <citation type="submission" date="2017-11" db="EMBL/GenBank/DDBJ databases">
        <title>Isolation and Characterization of Methanofollis Species from Methane Seep Offshore SW Taiwan.</title>
        <authorList>
            <person name="Teng N.-H."/>
            <person name="Lai M.-C."/>
            <person name="Chen S.-C."/>
        </authorList>
    </citation>
    <scope>NUCLEOTIDE SEQUENCE [LARGE SCALE GENOMIC DNA]</scope>
    <source>
        <strain evidence="1 2">FWC-SCC2</strain>
    </source>
</reference>
<organism evidence="1 2">
    <name type="scientific">Methanofollis fontis</name>
    <dbReference type="NCBI Taxonomy" id="2052832"/>
    <lineage>
        <taxon>Archaea</taxon>
        <taxon>Methanobacteriati</taxon>
        <taxon>Methanobacteriota</taxon>
        <taxon>Stenosarchaea group</taxon>
        <taxon>Methanomicrobia</taxon>
        <taxon>Methanomicrobiales</taxon>
        <taxon>Methanomicrobiaceae</taxon>
        <taxon>Methanofollis</taxon>
    </lineage>
</organism>
<evidence type="ECO:0000313" key="2">
    <source>
        <dbReference type="Proteomes" id="UP000292580"/>
    </source>
</evidence>
<dbReference type="AlphaFoldDB" id="A0A483CLW3"/>
<keyword evidence="2" id="KW-1185">Reference proteome</keyword>
<protein>
    <submittedName>
        <fullName evidence="1">Uncharacterized protein</fullName>
    </submittedName>
</protein>
<dbReference type="Proteomes" id="UP000292580">
    <property type="component" value="Unassembled WGS sequence"/>
</dbReference>
<accession>A0A483CLW3</accession>
<gene>
    <name evidence="1" type="ORF">CUJ86_07380</name>
</gene>
<dbReference type="EMBL" id="PGCL01000003">
    <property type="protein sequence ID" value="TAJ43877.1"/>
    <property type="molecule type" value="Genomic_DNA"/>
</dbReference>
<proteinExistence type="predicted"/>
<evidence type="ECO:0000313" key="1">
    <source>
        <dbReference type="EMBL" id="TAJ43877.1"/>
    </source>
</evidence>
<comment type="caution">
    <text evidence="1">The sequence shown here is derived from an EMBL/GenBank/DDBJ whole genome shotgun (WGS) entry which is preliminary data.</text>
</comment>
<sequence length="179" mass="20925">MYSTPQISAKDYVIQYVQKVWNKFARSENPPETREYFDYNSRSAFWKSWKASYPKSGKLTVYKDSESDYGLARVDSCEIYTLAFPHAVIETNDVRRFMYGIRKIGKNPARATINSMGSMIQITLPSYLPDFEQNLLYMMAWPKKDILDRNEYFSIKELLPAIEKILTNLDITMTYGDSQ</sequence>